<keyword evidence="2" id="KW-0813">Transport</keyword>
<dbReference type="PANTHER" id="PTHR30290">
    <property type="entry name" value="PERIPLASMIC BINDING COMPONENT OF ABC TRANSPORTER"/>
    <property type="match status" value="1"/>
</dbReference>
<gene>
    <name evidence="6" type="ORF">SAMN05421739_106196</name>
</gene>
<accession>A0A1I2XV11</accession>
<organism evidence="6 7">
    <name type="scientific">Pontibacter chinhatensis</name>
    <dbReference type="NCBI Taxonomy" id="1436961"/>
    <lineage>
        <taxon>Bacteria</taxon>
        <taxon>Pseudomonadati</taxon>
        <taxon>Bacteroidota</taxon>
        <taxon>Cytophagia</taxon>
        <taxon>Cytophagales</taxon>
        <taxon>Hymenobacteraceae</taxon>
        <taxon>Pontibacter</taxon>
    </lineage>
</organism>
<evidence type="ECO:0000256" key="1">
    <source>
        <dbReference type="ARBA" id="ARBA00005695"/>
    </source>
</evidence>
<evidence type="ECO:0000313" key="6">
    <source>
        <dbReference type="EMBL" id="SFH15961.1"/>
    </source>
</evidence>
<dbReference type="Gene3D" id="3.40.190.10">
    <property type="entry name" value="Periplasmic binding protein-like II"/>
    <property type="match status" value="1"/>
</dbReference>
<dbReference type="STRING" id="1436961.SAMN05421739_106196"/>
<dbReference type="InterPro" id="IPR000914">
    <property type="entry name" value="SBP_5_dom"/>
</dbReference>
<dbReference type="RefSeq" id="WP_245756282.1">
    <property type="nucleotide sequence ID" value="NZ_FOOT01000006.1"/>
</dbReference>
<keyword evidence="7" id="KW-1185">Reference proteome</keyword>
<feature type="chain" id="PRO_5011492836" evidence="4">
    <location>
        <begin position="26"/>
        <end position="575"/>
    </location>
</feature>
<dbReference type="AlphaFoldDB" id="A0A1I2XV11"/>
<name>A0A1I2XV11_9BACT</name>
<keyword evidence="3 4" id="KW-0732">Signal</keyword>
<dbReference type="PIRSF" id="PIRSF002741">
    <property type="entry name" value="MppA"/>
    <property type="match status" value="1"/>
</dbReference>
<dbReference type="Proteomes" id="UP000198724">
    <property type="component" value="Unassembled WGS sequence"/>
</dbReference>
<dbReference type="GO" id="GO:0015833">
    <property type="term" value="P:peptide transport"/>
    <property type="evidence" value="ECO:0007669"/>
    <property type="project" value="TreeGrafter"/>
</dbReference>
<protein>
    <submittedName>
        <fullName evidence="6">Peptide/nickel transport system substrate-binding protein</fullName>
    </submittedName>
</protein>
<sequence length="575" mass="64598">MRKINVALTCFLLLLFTFCSQPERAPEEVRVRISIDPETLSPVSYNHGSALQILNLLFQSLLGADLGTNEIKPFLAEDMPTVERQDSLTLITYTIREEAEWTDGSPVTAKDVAFTLKVAKAPLLNNESLRPQLEFIQDIRIDAENPRRFTFVCAGYAPEMELLTGDFFILPAYLYDPENLLQHLAVATLNGDLSELEDDEKLKEFAARFNAPAFGQDPKLLQGSGGYTLENWEKGQYLTLTRKNDWWGNNTSNTQHLTAIPQRVSFQVIPDITTALLALKNRQLDVLESIPAAEFEQLKKQDSFLQDYALHTPDAYEFVYAGLNTRRPKFANKRTRQAIAHLLGTESVVKVAMQNYATPTAGPVPPSIPDLYNSKLQPYTFDAEKVTNLLKAAGWAQEQGGWYQTLNGKREQLTLEVMYRAGSATYENAAVILQQNAAKLGIPVQVQAVESSLLASKSRQHDFDLFYRSLGGNPFAFNFKPLLHTEYAAESGLNYTGFGTPESDQILDKISGTVNSREELAKLLKRLQAILHEEAAIIPMYYVKERVAIHRRFTNAKISGLRPNYDVSAFTLKEE</sequence>
<dbReference type="PANTHER" id="PTHR30290:SF9">
    <property type="entry name" value="OLIGOPEPTIDE-BINDING PROTEIN APPA"/>
    <property type="match status" value="1"/>
</dbReference>
<evidence type="ECO:0000256" key="2">
    <source>
        <dbReference type="ARBA" id="ARBA00022448"/>
    </source>
</evidence>
<evidence type="ECO:0000313" key="7">
    <source>
        <dbReference type="Proteomes" id="UP000198724"/>
    </source>
</evidence>
<dbReference type="Pfam" id="PF00496">
    <property type="entry name" value="SBP_bac_5"/>
    <property type="match status" value="1"/>
</dbReference>
<feature type="signal peptide" evidence="4">
    <location>
        <begin position="1"/>
        <end position="25"/>
    </location>
</feature>
<comment type="similarity">
    <text evidence="1">Belongs to the bacterial solute-binding protein 5 family.</text>
</comment>
<proteinExistence type="inferred from homology"/>
<dbReference type="GO" id="GO:0043190">
    <property type="term" value="C:ATP-binding cassette (ABC) transporter complex"/>
    <property type="evidence" value="ECO:0007669"/>
    <property type="project" value="InterPro"/>
</dbReference>
<dbReference type="GO" id="GO:0030288">
    <property type="term" value="C:outer membrane-bounded periplasmic space"/>
    <property type="evidence" value="ECO:0007669"/>
    <property type="project" value="UniProtKB-ARBA"/>
</dbReference>
<evidence type="ECO:0000256" key="4">
    <source>
        <dbReference type="SAM" id="SignalP"/>
    </source>
</evidence>
<dbReference type="InterPro" id="IPR030678">
    <property type="entry name" value="Peptide/Ni-bd"/>
</dbReference>
<dbReference type="SUPFAM" id="SSF53850">
    <property type="entry name" value="Periplasmic binding protein-like II"/>
    <property type="match status" value="1"/>
</dbReference>
<dbReference type="InterPro" id="IPR039424">
    <property type="entry name" value="SBP_5"/>
</dbReference>
<dbReference type="GO" id="GO:1904680">
    <property type="term" value="F:peptide transmembrane transporter activity"/>
    <property type="evidence" value="ECO:0007669"/>
    <property type="project" value="TreeGrafter"/>
</dbReference>
<feature type="domain" description="Solute-binding protein family 5" evidence="5">
    <location>
        <begin position="70"/>
        <end position="474"/>
    </location>
</feature>
<evidence type="ECO:0000259" key="5">
    <source>
        <dbReference type="Pfam" id="PF00496"/>
    </source>
</evidence>
<reference evidence="7" key="1">
    <citation type="submission" date="2016-10" db="EMBL/GenBank/DDBJ databases">
        <authorList>
            <person name="Varghese N."/>
            <person name="Submissions S."/>
        </authorList>
    </citation>
    <scope>NUCLEOTIDE SEQUENCE [LARGE SCALE GENOMIC DNA]</scope>
    <source>
        <strain evidence="7">LP51</strain>
    </source>
</reference>
<evidence type="ECO:0000256" key="3">
    <source>
        <dbReference type="ARBA" id="ARBA00022729"/>
    </source>
</evidence>
<dbReference type="EMBL" id="FOOT01000006">
    <property type="protein sequence ID" value="SFH15961.1"/>
    <property type="molecule type" value="Genomic_DNA"/>
</dbReference>
<dbReference type="Gene3D" id="3.10.105.10">
    <property type="entry name" value="Dipeptide-binding Protein, Domain 3"/>
    <property type="match status" value="1"/>
</dbReference>